<dbReference type="Proteomes" id="UP000005239">
    <property type="component" value="Unassembled WGS sequence"/>
</dbReference>
<evidence type="ECO:0000313" key="2">
    <source>
        <dbReference type="Proteomes" id="UP000005239"/>
    </source>
</evidence>
<dbReference type="EnsemblMetazoa" id="PPA39862.1">
    <property type="protein sequence ID" value="PPA39862.1"/>
    <property type="gene ID" value="WBGene00278231"/>
</dbReference>
<proteinExistence type="predicted"/>
<reference evidence="1" key="2">
    <citation type="submission" date="2022-06" db="UniProtKB">
        <authorList>
            <consortium name="EnsemblMetazoa"/>
        </authorList>
    </citation>
    <scope>IDENTIFICATION</scope>
    <source>
        <strain evidence="1">PS312</strain>
    </source>
</reference>
<name>A0A2A6C9L6_PRIPA</name>
<protein>
    <submittedName>
        <fullName evidence="1">Uncharacterized protein</fullName>
    </submittedName>
</protein>
<evidence type="ECO:0000313" key="1">
    <source>
        <dbReference type="EnsemblMetazoa" id="PPA39862.1"/>
    </source>
</evidence>
<organism evidence="1 2">
    <name type="scientific">Pristionchus pacificus</name>
    <name type="common">Parasitic nematode worm</name>
    <dbReference type="NCBI Taxonomy" id="54126"/>
    <lineage>
        <taxon>Eukaryota</taxon>
        <taxon>Metazoa</taxon>
        <taxon>Ecdysozoa</taxon>
        <taxon>Nematoda</taxon>
        <taxon>Chromadorea</taxon>
        <taxon>Rhabditida</taxon>
        <taxon>Rhabditina</taxon>
        <taxon>Diplogasteromorpha</taxon>
        <taxon>Diplogasteroidea</taxon>
        <taxon>Neodiplogasteridae</taxon>
        <taxon>Pristionchus</taxon>
    </lineage>
</organism>
<gene>
    <name evidence="1" type="primary">WBGene00278231</name>
</gene>
<sequence>AHKMVRFGRFLHSKSSLLWPSHRVRRFIMNSVYLMLFISCLLMVVVSRAVDEDVKISDEAPIGSLSADGNHAIEKRCVDCPFYCDLFWCYPCSLFCPDNCC</sequence>
<accession>A0A2A6C9L6</accession>
<accession>A0A8R1YWR2</accession>
<reference evidence="2" key="1">
    <citation type="journal article" date="2008" name="Nat. Genet.">
        <title>The Pristionchus pacificus genome provides a unique perspective on nematode lifestyle and parasitism.</title>
        <authorList>
            <person name="Dieterich C."/>
            <person name="Clifton S.W."/>
            <person name="Schuster L.N."/>
            <person name="Chinwalla A."/>
            <person name="Delehaunty K."/>
            <person name="Dinkelacker I."/>
            <person name="Fulton L."/>
            <person name="Fulton R."/>
            <person name="Godfrey J."/>
            <person name="Minx P."/>
            <person name="Mitreva M."/>
            <person name="Roeseler W."/>
            <person name="Tian H."/>
            <person name="Witte H."/>
            <person name="Yang S.P."/>
            <person name="Wilson R.K."/>
            <person name="Sommer R.J."/>
        </authorList>
    </citation>
    <scope>NUCLEOTIDE SEQUENCE [LARGE SCALE GENOMIC DNA]</scope>
    <source>
        <strain evidence="2">PS312</strain>
    </source>
</reference>
<keyword evidence="2" id="KW-1185">Reference proteome</keyword>
<dbReference type="AlphaFoldDB" id="A0A2A6C9L6"/>